<feature type="chain" id="PRO_5035190695" description="Lipoprotein" evidence="1">
    <location>
        <begin position="26"/>
        <end position="263"/>
    </location>
</feature>
<dbReference type="Proteomes" id="UP000270834">
    <property type="component" value="Unassembled WGS sequence"/>
</dbReference>
<name>A0A1S1BW97_PSEAI</name>
<accession>A0A1S1BW97</accession>
<evidence type="ECO:0000313" key="2">
    <source>
        <dbReference type="EMBL" id="RMS53049.1"/>
    </source>
</evidence>
<dbReference type="EMBL" id="RBSQ01000750">
    <property type="protein sequence ID" value="RMS53049.1"/>
    <property type="molecule type" value="Genomic_DNA"/>
</dbReference>
<proteinExistence type="predicted"/>
<organism evidence="2 3">
    <name type="scientific">Pseudomonas aeruginosa</name>
    <dbReference type="NCBI Taxonomy" id="287"/>
    <lineage>
        <taxon>Bacteria</taxon>
        <taxon>Pseudomonadati</taxon>
        <taxon>Pseudomonadota</taxon>
        <taxon>Gammaproteobacteria</taxon>
        <taxon>Pseudomonadales</taxon>
        <taxon>Pseudomonadaceae</taxon>
        <taxon>Pseudomonas</taxon>
    </lineage>
</organism>
<gene>
    <name evidence="2" type="ORF">ALP65_02449</name>
</gene>
<keyword evidence="1" id="KW-0732">Signal</keyword>
<evidence type="ECO:0000313" key="3">
    <source>
        <dbReference type="Proteomes" id="UP000270834"/>
    </source>
</evidence>
<sequence length="263" mass="28053">MMSSFFRLLSVLAAALLVSACQGNASSQPTPVVAPQAQPADPYAELQQTLAAGKLEQAEQQWLALRSAAAGDERVEAFRRQLAEAYMQRGETALRQGDLNTATSALGHARGLMPKAPALTAGLDGAINRAKVDPARAEQARRMQQAAQQQMQQIIQTPPGGELKPLPGAPHLIDPQAASSAVPLPMLDGTGQGGLGAVLDAVAADVVAYRCRVHIEVRRDSDYPLVSDQLLARVKKLSPDFDLHLSHVVQADKPTRLILTPRN</sequence>
<dbReference type="PROSITE" id="PS51257">
    <property type="entry name" value="PROKAR_LIPOPROTEIN"/>
    <property type="match status" value="1"/>
</dbReference>
<evidence type="ECO:0000256" key="1">
    <source>
        <dbReference type="SAM" id="SignalP"/>
    </source>
</evidence>
<reference evidence="2 3" key="1">
    <citation type="submission" date="2018-08" db="EMBL/GenBank/DDBJ databases">
        <title>Recombination of ecologically and evolutionarily significant loci maintains genetic cohesion in the Pseudomonas syringae species complex.</title>
        <authorList>
            <person name="Dillon M."/>
            <person name="Thakur S."/>
            <person name="Almeida R.N.D."/>
            <person name="Weir B.S."/>
            <person name="Guttman D.S."/>
        </authorList>
    </citation>
    <scope>NUCLEOTIDE SEQUENCE [LARGE SCALE GENOMIC DNA]</scope>
    <source>
        <strain evidence="2 3">ICMP 7846</strain>
    </source>
</reference>
<evidence type="ECO:0008006" key="4">
    <source>
        <dbReference type="Google" id="ProtNLM"/>
    </source>
</evidence>
<comment type="caution">
    <text evidence="2">The sequence shown here is derived from an EMBL/GenBank/DDBJ whole genome shotgun (WGS) entry which is preliminary data.</text>
</comment>
<dbReference type="InterPro" id="IPR048086">
    <property type="entry name" value="PA5502-like_lipo"/>
</dbReference>
<dbReference type="NCBIfam" id="NF041601">
    <property type="entry name" value="PA5502_lipo"/>
    <property type="match status" value="1"/>
</dbReference>
<dbReference type="AlphaFoldDB" id="A0A1S1BW97"/>
<protein>
    <recommendedName>
        <fullName evidence="4">Lipoprotein</fullName>
    </recommendedName>
</protein>
<feature type="signal peptide" evidence="1">
    <location>
        <begin position="1"/>
        <end position="25"/>
    </location>
</feature>
<accession>A0A3M5DSS7</accession>